<organism evidence="2 3">
    <name type="scientific">Iphiclides podalirius</name>
    <name type="common">scarce swallowtail</name>
    <dbReference type="NCBI Taxonomy" id="110791"/>
    <lineage>
        <taxon>Eukaryota</taxon>
        <taxon>Metazoa</taxon>
        <taxon>Ecdysozoa</taxon>
        <taxon>Arthropoda</taxon>
        <taxon>Hexapoda</taxon>
        <taxon>Insecta</taxon>
        <taxon>Pterygota</taxon>
        <taxon>Neoptera</taxon>
        <taxon>Endopterygota</taxon>
        <taxon>Lepidoptera</taxon>
        <taxon>Glossata</taxon>
        <taxon>Ditrysia</taxon>
        <taxon>Papilionoidea</taxon>
        <taxon>Papilionidae</taxon>
        <taxon>Papilioninae</taxon>
        <taxon>Iphiclides</taxon>
    </lineage>
</organism>
<reference evidence="2" key="1">
    <citation type="submission" date="2022-03" db="EMBL/GenBank/DDBJ databases">
        <authorList>
            <person name="Martin H S."/>
        </authorList>
    </citation>
    <scope>NUCLEOTIDE SEQUENCE</scope>
</reference>
<name>A0ABN8HZR7_9NEOP</name>
<sequence>MKWTYILFFSIVLLLSFQPVESRNGDDVSQTPAAEPVPQVLTWHSCGSCRGEGWGDLGTGQAPAAIKWSVPGTSPTCLTGGKQHGEWQLPVVGRHHRRQGPLPNVGGSTLFPPISYRLL</sequence>
<keyword evidence="3" id="KW-1185">Reference proteome</keyword>
<feature type="chain" id="PRO_5047434685" evidence="1">
    <location>
        <begin position="23"/>
        <end position="119"/>
    </location>
</feature>
<dbReference type="EMBL" id="OW152826">
    <property type="protein sequence ID" value="CAH2042446.1"/>
    <property type="molecule type" value="Genomic_DNA"/>
</dbReference>
<gene>
    <name evidence="2" type="ORF">IPOD504_LOCUS3829</name>
</gene>
<accession>A0ABN8HZR7</accession>
<evidence type="ECO:0000313" key="3">
    <source>
        <dbReference type="Proteomes" id="UP000837857"/>
    </source>
</evidence>
<evidence type="ECO:0000313" key="2">
    <source>
        <dbReference type="EMBL" id="CAH2042446.1"/>
    </source>
</evidence>
<feature type="signal peptide" evidence="1">
    <location>
        <begin position="1"/>
        <end position="22"/>
    </location>
</feature>
<dbReference type="Proteomes" id="UP000837857">
    <property type="component" value="Chromosome 14"/>
</dbReference>
<evidence type="ECO:0000256" key="1">
    <source>
        <dbReference type="SAM" id="SignalP"/>
    </source>
</evidence>
<feature type="non-terminal residue" evidence="2">
    <location>
        <position position="1"/>
    </location>
</feature>
<proteinExistence type="predicted"/>
<keyword evidence="1" id="KW-0732">Signal</keyword>
<protein>
    <submittedName>
        <fullName evidence="2">Uncharacterized protein</fullName>
    </submittedName>
</protein>